<organism evidence="2 3">
    <name type="scientific">Streptacidiphilus pinicola</name>
    <dbReference type="NCBI Taxonomy" id="2219663"/>
    <lineage>
        <taxon>Bacteria</taxon>
        <taxon>Bacillati</taxon>
        <taxon>Actinomycetota</taxon>
        <taxon>Actinomycetes</taxon>
        <taxon>Kitasatosporales</taxon>
        <taxon>Streptomycetaceae</taxon>
        <taxon>Streptacidiphilus</taxon>
    </lineage>
</organism>
<feature type="region of interest" description="Disordered" evidence="1">
    <location>
        <begin position="1"/>
        <end position="22"/>
    </location>
</feature>
<evidence type="ECO:0000256" key="1">
    <source>
        <dbReference type="SAM" id="MobiDB-lite"/>
    </source>
</evidence>
<dbReference type="AlphaFoldDB" id="A0A2X0IB75"/>
<evidence type="ECO:0000313" key="2">
    <source>
        <dbReference type="EMBL" id="RAG81767.1"/>
    </source>
</evidence>
<accession>A0A2X0IB75</accession>
<name>A0A2X0IB75_9ACTN</name>
<proteinExistence type="predicted"/>
<sequence>MHSAEDVMATVHPTMVDWEPPVGPAQRIEVSGEQLYGRACVRCGCQLDGLMDSGYVYTTTTAGARLPWPVKACPHHTVQGAA</sequence>
<dbReference type="Proteomes" id="UP000248889">
    <property type="component" value="Unassembled WGS sequence"/>
</dbReference>
<dbReference type="EMBL" id="QKYN01000139">
    <property type="protein sequence ID" value="RAG81767.1"/>
    <property type="molecule type" value="Genomic_DNA"/>
</dbReference>
<evidence type="ECO:0000313" key="3">
    <source>
        <dbReference type="Proteomes" id="UP000248889"/>
    </source>
</evidence>
<reference evidence="2 3" key="1">
    <citation type="submission" date="2018-06" db="EMBL/GenBank/DDBJ databases">
        <title>Streptacidiphilus pinicola sp. nov., isolated from pine grove soil.</title>
        <authorList>
            <person name="Roh S.G."/>
            <person name="Park S."/>
            <person name="Kim M.-K."/>
            <person name="Yun B.-R."/>
            <person name="Park J."/>
            <person name="Kim M.J."/>
            <person name="Kim Y.S."/>
            <person name="Kim S.B."/>
        </authorList>
    </citation>
    <scope>NUCLEOTIDE SEQUENCE [LARGE SCALE GENOMIC DNA]</scope>
    <source>
        <strain evidence="2 3">MMS16-CNU450</strain>
    </source>
</reference>
<comment type="caution">
    <text evidence="2">The sequence shown here is derived from an EMBL/GenBank/DDBJ whole genome shotgun (WGS) entry which is preliminary data.</text>
</comment>
<keyword evidence="3" id="KW-1185">Reference proteome</keyword>
<protein>
    <submittedName>
        <fullName evidence="2">Uncharacterized protein</fullName>
    </submittedName>
</protein>
<gene>
    <name evidence="2" type="ORF">DN069_31190</name>
</gene>